<feature type="transmembrane region" description="Helical" evidence="7">
    <location>
        <begin position="111"/>
        <end position="132"/>
    </location>
</feature>
<dbReference type="InterPro" id="IPR011701">
    <property type="entry name" value="MFS"/>
</dbReference>
<feature type="transmembrane region" description="Helical" evidence="7">
    <location>
        <begin position="55"/>
        <end position="74"/>
    </location>
</feature>
<dbReference type="PROSITE" id="PS50850">
    <property type="entry name" value="MFS"/>
    <property type="match status" value="1"/>
</dbReference>
<proteinExistence type="predicted"/>
<dbReference type="GO" id="GO:0005886">
    <property type="term" value="C:plasma membrane"/>
    <property type="evidence" value="ECO:0007669"/>
    <property type="project" value="UniProtKB-SubCell"/>
</dbReference>
<comment type="subcellular location">
    <subcellularLocation>
        <location evidence="1">Cell membrane</location>
        <topology evidence="1">Multi-pass membrane protein</topology>
    </subcellularLocation>
</comment>
<dbReference type="Pfam" id="PF07690">
    <property type="entry name" value="MFS_1"/>
    <property type="match status" value="1"/>
</dbReference>
<feature type="transmembrane region" description="Helical" evidence="7">
    <location>
        <begin position="21"/>
        <end position="43"/>
    </location>
</feature>
<dbReference type="Gene3D" id="1.20.1720.10">
    <property type="entry name" value="Multidrug resistance protein D"/>
    <property type="match status" value="1"/>
</dbReference>
<feature type="transmembrane region" description="Helical" evidence="7">
    <location>
        <begin position="273"/>
        <end position="294"/>
    </location>
</feature>
<feature type="transmembrane region" description="Helical" evidence="7">
    <location>
        <begin position="306"/>
        <end position="326"/>
    </location>
</feature>
<protein>
    <recommendedName>
        <fullName evidence="8">Major facilitator superfamily (MFS) profile domain-containing protein</fullName>
    </recommendedName>
</protein>
<feature type="transmembrane region" description="Helical" evidence="7">
    <location>
        <begin position="86"/>
        <end position="105"/>
    </location>
</feature>
<evidence type="ECO:0000313" key="9">
    <source>
        <dbReference type="EMBL" id="EME35853.1"/>
    </source>
</evidence>
<dbReference type="Proteomes" id="UP000009877">
    <property type="component" value="Unassembled WGS sequence"/>
</dbReference>
<keyword evidence="5 7" id="KW-1133">Transmembrane helix</keyword>
<dbReference type="PANTHER" id="PTHR42718">
    <property type="entry name" value="MAJOR FACILITATOR SUPERFAMILY MULTIDRUG TRANSPORTER MFSC"/>
    <property type="match status" value="1"/>
</dbReference>
<feature type="transmembrane region" description="Helical" evidence="7">
    <location>
        <begin position="206"/>
        <end position="225"/>
    </location>
</feature>
<dbReference type="PRINTS" id="PR01036">
    <property type="entry name" value="TCRTETB"/>
</dbReference>
<dbReference type="InterPro" id="IPR020846">
    <property type="entry name" value="MFS_dom"/>
</dbReference>
<accession>M2XSQ8</accession>
<evidence type="ECO:0000256" key="1">
    <source>
        <dbReference type="ARBA" id="ARBA00004651"/>
    </source>
</evidence>
<feature type="transmembrane region" description="Helical" evidence="7">
    <location>
        <begin position="170"/>
        <end position="194"/>
    </location>
</feature>
<evidence type="ECO:0000313" key="10">
    <source>
        <dbReference type="Proteomes" id="UP000009877"/>
    </source>
</evidence>
<evidence type="ECO:0000256" key="3">
    <source>
        <dbReference type="ARBA" id="ARBA00022475"/>
    </source>
</evidence>
<keyword evidence="10" id="KW-1185">Reference proteome</keyword>
<feature type="transmembrane region" description="Helical" evidence="7">
    <location>
        <begin position="144"/>
        <end position="164"/>
    </location>
</feature>
<reference evidence="9 10" key="1">
    <citation type="journal article" date="2014" name="Genome Announc.">
        <title>Draft Genome Sequence of Kocuria palustris PEL.</title>
        <authorList>
            <person name="Sharma G."/>
            <person name="Khatri I."/>
            <person name="Subramanian S."/>
        </authorList>
    </citation>
    <scope>NUCLEOTIDE SEQUENCE [LARGE SCALE GENOMIC DNA]</scope>
    <source>
        <strain evidence="9 10">PEL</strain>
    </source>
</reference>
<keyword evidence="3" id="KW-1003">Cell membrane</keyword>
<feature type="domain" description="Major facilitator superfamily (MFS) profile" evidence="8">
    <location>
        <begin position="20"/>
        <end position="501"/>
    </location>
</feature>
<evidence type="ECO:0000256" key="6">
    <source>
        <dbReference type="ARBA" id="ARBA00023136"/>
    </source>
</evidence>
<dbReference type="GO" id="GO:0022857">
    <property type="term" value="F:transmembrane transporter activity"/>
    <property type="evidence" value="ECO:0007669"/>
    <property type="project" value="InterPro"/>
</dbReference>
<evidence type="ECO:0000259" key="8">
    <source>
        <dbReference type="PROSITE" id="PS50850"/>
    </source>
</evidence>
<dbReference type="CDD" id="cd17321">
    <property type="entry name" value="MFS_MMR_MDR_like"/>
    <property type="match status" value="1"/>
</dbReference>
<name>M2XSQ8_9MICC</name>
<keyword evidence="2" id="KW-0813">Transport</keyword>
<feature type="transmembrane region" description="Helical" evidence="7">
    <location>
        <begin position="475"/>
        <end position="495"/>
    </location>
</feature>
<feature type="transmembrane region" description="Helical" evidence="7">
    <location>
        <begin position="231"/>
        <end position="253"/>
    </location>
</feature>
<dbReference type="PANTHER" id="PTHR42718:SF47">
    <property type="entry name" value="METHYL VIOLOGEN RESISTANCE PROTEIN SMVA"/>
    <property type="match status" value="1"/>
</dbReference>
<keyword evidence="4 7" id="KW-0812">Transmembrane</keyword>
<dbReference type="EMBL" id="ANHZ02000020">
    <property type="protein sequence ID" value="EME35853.1"/>
    <property type="molecule type" value="Genomic_DNA"/>
</dbReference>
<evidence type="ECO:0000256" key="7">
    <source>
        <dbReference type="SAM" id="Phobius"/>
    </source>
</evidence>
<evidence type="ECO:0000256" key="4">
    <source>
        <dbReference type="ARBA" id="ARBA00022692"/>
    </source>
</evidence>
<feature type="transmembrane region" description="Helical" evidence="7">
    <location>
        <begin position="338"/>
        <end position="357"/>
    </location>
</feature>
<comment type="caution">
    <text evidence="9">The sequence shown here is derived from an EMBL/GenBank/DDBJ whole genome shotgun (WGS) entry which is preliminary data.</text>
</comment>
<sequence length="526" mass="54512">MSTAQTAAQEQGTQRSAWIGLAALMLPVLTVAVTTTTLSFALPDIGADLRPTGTQLLWIVDIYPLILAGLLIPMGTVGDHIGRRRLLMIGAVGFALSSVAGGLSTSPEMLIASRVAVAIFGSMLLPATLSLIRVLFPSDASRRIAIAVWTAGFSAGAALGPIIGGGLLTWFSWHAAILAPVPFCLLFAVLAPLVLPESRDPNPGKLDLISAALAILTMTPIVYGIKTAATAGSLLTAVVTMLVGLAFGTLFVLRQRRLSHPMLELGLFRSGRFSGGVLVNIASNMAQFGFLFFLNQHMQLVVGMDSFTAGLMIIPGMTLAIVSGLVGARWAGTAGPRTVVVTGVLLIAAGYGVIAVFANESWWPLTLGYAVLSLGLGFSTTLSTELVVGSVPPEKSGSASAISETGYELGSVLGTSLVGGIVTGLYQRFLRVPDGFDAESTQAARETLGGAYAIGAQSDGGQRLIDAAGQAYTQAIHMTGVVSTIVLVAFALLVLRMLRSPSFTATVDARTGQMSIVPPASTDPED</sequence>
<dbReference type="Gene3D" id="1.20.1250.20">
    <property type="entry name" value="MFS general substrate transporter like domains"/>
    <property type="match status" value="1"/>
</dbReference>
<dbReference type="AlphaFoldDB" id="M2XSQ8"/>
<keyword evidence="6 7" id="KW-0472">Membrane</keyword>
<evidence type="ECO:0000256" key="2">
    <source>
        <dbReference type="ARBA" id="ARBA00022448"/>
    </source>
</evidence>
<dbReference type="RefSeq" id="WP_006215479.1">
    <property type="nucleotide sequence ID" value="NZ_ANHZ02000020.1"/>
</dbReference>
<evidence type="ECO:0000256" key="5">
    <source>
        <dbReference type="ARBA" id="ARBA00022989"/>
    </source>
</evidence>
<dbReference type="InterPro" id="IPR036259">
    <property type="entry name" value="MFS_trans_sf"/>
</dbReference>
<dbReference type="SUPFAM" id="SSF103473">
    <property type="entry name" value="MFS general substrate transporter"/>
    <property type="match status" value="1"/>
</dbReference>
<gene>
    <name evidence="9" type="ORF">C884_01253</name>
</gene>
<organism evidence="9 10">
    <name type="scientific">Kocuria palustris PEL</name>
    <dbReference type="NCBI Taxonomy" id="1236550"/>
    <lineage>
        <taxon>Bacteria</taxon>
        <taxon>Bacillati</taxon>
        <taxon>Actinomycetota</taxon>
        <taxon>Actinomycetes</taxon>
        <taxon>Micrococcales</taxon>
        <taxon>Micrococcaceae</taxon>
        <taxon>Kocuria</taxon>
    </lineage>
</organism>